<proteinExistence type="predicted"/>
<dbReference type="Gene3D" id="1.10.1900.10">
    <property type="entry name" value="c-terminal domain of poly(a) binding protein"/>
    <property type="match status" value="1"/>
</dbReference>
<evidence type="ECO:0000313" key="1">
    <source>
        <dbReference type="EMBL" id="MFC6236449.1"/>
    </source>
</evidence>
<gene>
    <name evidence="1" type="ORF">ACFQGU_01060</name>
</gene>
<accession>A0ABW1SWN6</accession>
<dbReference type="EMBL" id="JBHSTI010000002">
    <property type="protein sequence ID" value="MFC6236449.1"/>
    <property type="molecule type" value="Genomic_DNA"/>
</dbReference>
<dbReference type="Proteomes" id="UP001596138">
    <property type="component" value="Unassembled WGS sequence"/>
</dbReference>
<evidence type="ECO:0000313" key="2">
    <source>
        <dbReference type="Proteomes" id="UP001596138"/>
    </source>
</evidence>
<dbReference type="Pfam" id="PF06304">
    <property type="entry name" value="DUF1048"/>
    <property type="match status" value="1"/>
</dbReference>
<dbReference type="InterPro" id="IPR008316">
    <property type="entry name" value="UCP029876"/>
</dbReference>
<organism evidence="1 2">
    <name type="scientific">Longivirga aurantiaca</name>
    <dbReference type="NCBI Taxonomy" id="1837743"/>
    <lineage>
        <taxon>Bacteria</taxon>
        <taxon>Bacillati</taxon>
        <taxon>Actinomycetota</taxon>
        <taxon>Actinomycetes</taxon>
        <taxon>Sporichthyales</taxon>
        <taxon>Sporichthyaceae</taxon>
        <taxon>Longivirga</taxon>
    </lineage>
</organism>
<dbReference type="RefSeq" id="WP_386763495.1">
    <property type="nucleotide sequence ID" value="NZ_JBHSTI010000002.1"/>
</dbReference>
<comment type="caution">
    <text evidence="1">The sequence shown here is derived from an EMBL/GenBank/DDBJ whole genome shotgun (WGS) entry which is preliminary data.</text>
</comment>
<protein>
    <submittedName>
        <fullName evidence="1">DUF1048 domain-containing protein</fullName>
    </submittedName>
</protein>
<reference evidence="2" key="1">
    <citation type="journal article" date="2019" name="Int. J. Syst. Evol. Microbiol.">
        <title>The Global Catalogue of Microorganisms (GCM) 10K type strain sequencing project: providing services to taxonomists for standard genome sequencing and annotation.</title>
        <authorList>
            <consortium name="The Broad Institute Genomics Platform"/>
            <consortium name="The Broad Institute Genome Sequencing Center for Infectious Disease"/>
            <person name="Wu L."/>
            <person name="Ma J."/>
        </authorList>
    </citation>
    <scope>NUCLEOTIDE SEQUENCE [LARGE SCALE GENOMIC DNA]</scope>
    <source>
        <strain evidence="2">CGMCC 4.7317</strain>
    </source>
</reference>
<sequence>MAFKMLEQKRQYRRYKARIAQLPPSYRTAVAGMERYINHLGGVGDAESILRMLDDLADLFEQAAADGSPVREVVGDDPVEFAEAFVRNYPAGQWIVREQDRLRRAIEAADGETEAPA</sequence>
<name>A0ABW1SWN6_9ACTN</name>
<keyword evidence="2" id="KW-1185">Reference proteome</keyword>
<dbReference type="SUPFAM" id="SSF158560">
    <property type="entry name" value="BH3980-like"/>
    <property type="match status" value="1"/>
</dbReference>